<keyword evidence="2" id="KW-0812">Transmembrane</keyword>
<feature type="transmembrane region" description="Helical" evidence="2">
    <location>
        <begin position="52"/>
        <end position="74"/>
    </location>
</feature>
<keyword evidence="2" id="KW-1133">Transmembrane helix</keyword>
<keyword evidence="2" id="KW-0472">Membrane</keyword>
<evidence type="ECO:0000313" key="3">
    <source>
        <dbReference type="EMBL" id="KAG5855179.1"/>
    </source>
</evidence>
<protein>
    <submittedName>
        <fullName evidence="3">Uncharacterized protein</fullName>
    </submittedName>
</protein>
<sequence>TSQGVWPQNSPVHAVTLPRTTRQPFFLLPPGAREVLGCSAGWWGRHRLGLFQGLWCGGVAGLVGWWAGLLVALGTRNPRGCGGRQSALLVGGCRLIPSWAPGKPTRPNKELKTTKWTRKEAKRRGHRSCAARS</sequence>
<reference evidence="3" key="1">
    <citation type="submission" date="2021-01" db="EMBL/GenBank/DDBJ databases">
        <title>A chromosome-scale assembly of European eel, Anguilla anguilla.</title>
        <authorList>
            <person name="Henkel C."/>
            <person name="Jong-Raadsen S.A."/>
            <person name="Dufour S."/>
            <person name="Weltzien F.-A."/>
            <person name="Palstra A.P."/>
            <person name="Pelster B."/>
            <person name="Spaink H.P."/>
            <person name="Van Den Thillart G.E."/>
            <person name="Jansen H."/>
            <person name="Zahm M."/>
            <person name="Klopp C."/>
            <person name="Cedric C."/>
            <person name="Louis A."/>
            <person name="Berthelot C."/>
            <person name="Parey E."/>
            <person name="Roest Crollius H."/>
            <person name="Montfort J."/>
            <person name="Robinson-Rechavi M."/>
            <person name="Bucao C."/>
            <person name="Bouchez O."/>
            <person name="Gislard M."/>
            <person name="Lluch J."/>
            <person name="Milhes M."/>
            <person name="Lampietro C."/>
            <person name="Lopez Roques C."/>
            <person name="Donnadieu C."/>
            <person name="Braasch I."/>
            <person name="Desvignes T."/>
            <person name="Postlethwait J."/>
            <person name="Bobe J."/>
            <person name="Guiguen Y."/>
            <person name="Dirks R."/>
        </authorList>
    </citation>
    <scope>NUCLEOTIDE SEQUENCE</scope>
    <source>
        <strain evidence="3">Tag_6206</strain>
        <tissue evidence="3">Liver</tissue>
    </source>
</reference>
<comment type="caution">
    <text evidence="3">The sequence shown here is derived from an EMBL/GenBank/DDBJ whole genome shotgun (WGS) entry which is preliminary data.</text>
</comment>
<proteinExistence type="predicted"/>
<dbReference type="EMBL" id="JAFIRN010000002">
    <property type="protein sequence ID" value="KAG5855179.1"/>
    <property type="molecule type" value="Genomic_DNA"/>
</dbReference>
<feature type="compositionally biased region" description="Basic residues" evidence="1">
    <location>
        <begin position="120"/>
        <end position="133"/>
    </location>
</feature>
<evidence type="ECO:0000313" key="4">
    <source>
        <dbReference type="Proteomes" id="UP001044222"/>
    </source>
</evidence>
<evidence type="ECO:0000256" key="1">
    <source>
        <dbReference type="SAM" id="MobiDB-lite"/>
    </source>
</evidence>
<dbReference type="Proteomes" id="UP001044222">
    <property type="component" value="Unassembled WGS sequence"/>
</dbReference>
<keyword evidence="4" id="KW-1185">Reference proteome</keyword>
<feature type="region of interest" description="Disordered" evidence="1">
    <location>
        <begin position="100"/>
        <end position="133"/>
    </location>
</feature>
<feature type="compositionally biased region" description="Basic and acidic residues" evidence="1">
    <location>
        <begin position="107"/>
        <end position="119"/>
    </location>
</feature>
<evidence type="ECO:0000256" key="2">
    <source>
        <dbReference type="SAM" id="Phobius"/>
    </source>
</evidence>
<gene>
    <name evidence="3" type="ORF">ANANG_G00046290</name>
</gene>
<dbReference type="AlphaFoldDB" id="A0A9D3S4H3"/>
<organism evidence="3 4">
    <name type="scientific">Anguilla anguilla</name>
    <name type="common">European freshwater eel</name>
    <name type="synonym">Muraena anguilla</name>
    <dbReference type="NCBI Taxonomy" id="7936"/>
    <lineage>
        <taxon>Eukaryota</taxon>
        <taxon>Metazoa</taxon>
        <taxon>Chordata</taxon>
        <taxon>Craniata</taxon>
        <taxon>Vertebrata</taxon>
        <taxon>Euteleostomi</taxon>
        <taxon>Actinopterygii</taxon>
        <taxon>Neopterygii</taxon>
        <taxon>Teleostei</taxon>
        <taxon>Anguilliformes</taxon>
        <taxon>Anguillidae</taxon>
        <taxon>Anguilla</taxon>
    </lineage>
</organism>
<feature type="non-terminal residue" evidence="3">
    <location>
        <position position="133"/>
    </location>
</feature>
<accession>A0A9D3S4H3</accession>
<name>A0A9D3S4H3_ANGAN</name>